<dbReference type="Gene3D" id="3.30.450.40">
    <property type="match status" value="1"/>
</dbReference>
<name>A0A1Y3DPM6_PLAKN</name>
<evidence type="ECO:0000313" key="9">
    <source>
        <dbReference type="Proteomes" id="UP000195012"/>
    </source>
</evidence>
<feature type="region of interest" description="Disordered" evidence="5">
    <location>
        <begin position="537"/>
        <end position="688"/>
    </location>
</feature>
<accession>A0A1Y3DPM6</accession>
<feature type="region of interest" description="Disordered" evidence="5">
    <location>
        <begin position="802"/>
        <end position="841"/>
    </location>
</feature>
<feature type="compositionally biased region" description="Basic and acidic residues" evidence="5">
    <location>
        <begin position="824"/>
        <end position="840"/>
    </location>
</feature>
<feature type="region of interest" description="Disordered" evidence="5">
    <location>
        <begin position="138"/>
        <end position="237"/>
    </location>
</feature>
<feature type="compositionally biased region" description="Acidic residues" evidence="5">
    <location>
        <begin position="632"/>
        <end position="655"/>
    </location>
</feature>
<evidence type="ECO:0000256" key="2">
    <source>
        <dbReference type="ARBA" id="ARBA00022692"/>
    </source>
</evidence>
<proteinExistence type="predicted"/>
<keyword evidence="4 6" id="KW-0472">Membrane</keyword>
<evidence type="ECO:0000256" key="5">
    <source>
        <dbReference type="SAM" id="MobiDB-lite"/>
    </source>
</evidence>
<comment type="caution">
    <text evidence="8">The sequence shown here is derived from an EMBL/GenBank/DDBJ whole genome shotgun (WGS) entry which is preliminary data.</text>
</comment>
<feature type="domain" description="GAF" evidence="7">
    <location>
        <begin position="373"/>
        <end position="524"/>
    </location>
</feature>
<protein>
    <recommendedName>
        <fullName evidence="7">GAF domain-containing protein</fullName>
    </recommendedName>
</protein>
<dbReference type="Proteomes" id="UP000195012">
    <property type="component" value="Unassembled WGS sequence"/>
</dbReference>
<evidence type="ECO:0000313" key="8">
    <source>
        <dbReference type="EMBL" id="OTN66574.1"/>
    </source>
</evidence>
<dbReference type="AlphaFoldDB" id="A0A1Y3DPM6"/>
<dbReference type="VEuPathDB" id="PlasmoDB:PKNH_0409800"/>
<evidence type="ECO:0000259" key="7">
    <source>
        <dbReference type="SMART" id="SM00065"/>
    </source>
</evidence>
<dbReference type="SUPFAM" id="SSF55781">
    <property type="entry name" value="GAF domain-like"/>
    <property type="match status" value="1"/>
</dbReference>
<dbReference type="eggNOG" id="KOG4619">
    <property type="taxonomic scope" value="Eukaryota"/>
</dbReference>
<feature type="transmembrane region" description="Helical" evidence="6">
    <location>
        <begin position="286"/>
        <end position="316"/>
    </location>
</feature>
<dbReference type="OMA" id="QYCTLIG"/>
<dbReference type="Pfam" id="PF10507">
    <property type="entry name" value="TMEM65"/>
    <property type="match status" value="1"/>
</dbReference>
<feature type="compositionally biased region" description="Basic and acidic residues" evidence="5">
    <location>
        <begin position="204"/>
        <end position="221"/>
    </location>
</feature>
<dbReference type="VEuPathDB" id="PlasmoDB:PKNOH_S08499300"/>
<evidence type="ECO:0000256" key="6">
    <source>
        <dbReference type="SAM" id="Phobius"/>
    </source>
</evidence>
<dbReference type="GO" id="GO:0016020">
    <property type="term" value="C:membrane"/>
    <property type="evidence" value="ECO:0007669"/>
    <property type="project" value="UniProtKB-SubCell"/>
</dbReference>
<feature type="compositionally biased region" description="Basic and acidic residues" evidence="5">
    <location>
        <begin position="228"/>
        <end position="237"/>
    </location>
</feature>
<feature type="compositionally biased region" description="Acidic residues" evidence="5">
    <location>
        <begin position="540"/>
        <end position="550"/>
    </location>
</feature>
<dbReference type="InterPro" id="IPR029016">
    <property type="entry name" value="GAF-like_dom_sf"/>
</dbReference>
<feature type="compositionally biased region" description="Basic residues" evidence="5">
    <location>
        <begin position="586"/>
        <end position="595"/>
    </location>
</feature>
<organism evidence="8 9">
    <name type="scientific">Plasmodium knowlesi</name>
    <dbReference type="NCBI Taxonomy" id="5850"/>
    <lineage>
        <taxon>Eukaryota</taxon>
        <taxon>Sar</taxon>
        <taxon>Alveolata</taxon>
        <taxon>Apicomplexa</taxon>
        <taxon>Aconoidasida</taxon>
        <taxon>Haemosporida</taxon>
        <taxon>Plasmodiidae</taxon>
        <taxon>Plasmodium</taxon>
        <taxon>Plasmodium (Plasmodium)</taxon>
    </lineage>
</organism>
<feature type="compositionally biased region" description="Basic and acidic residues" evidence="5">
    <location>
        <begin position="675"/>
        <end position="688"/>
    </location>
</feature>
<feature type="transmembrane region" description="Helical" evidence="6">
    <location>
        <begin position="337"/>
        <end position="359"/>
    </location>
</feature>
<evidence type="ECO:0000256" key="1">
    <source>
        <dbReference type="ARBA" id="ARBA00004141"/>
    </source>
</evidence>
<keyword evidence="3 6" id="KW-1133">Transmembrane helix</keyword>
<dbReference type="PANTHER" id="PTHR21706">
    <property type="entry name" value="TRANSMEMBRANE PROTEIN 65"/>
    <property type="match status" value="1"/>
</dbReference>
<dbReference type="InterPro" id="IPR003018">
    <property type="entry name" value="GAF"/>
</dbReference>
<dbReference type="PANTHER" id="PTHR21706:SF15">
    <property type="entry name" value="TRANSMEMBRANE PROTEIN 65"/>
    <property type="match status" value="1"/>
</dbReference>
<feature type="transmembrane region" description="Helical" evidence="6">
    <location>
        <begin position="249"/>
        <end position="266"/>
    </location>
</feature>
<sequence length="1274" mass="147374">MNERILKSIWKCESSCLLSKNNFNASLVSTFKISRCSTLLREGKKKLVALGDKNQHVVVHASKERNYRHREKNQLLDDGAEDVCAGSAHNNRGGSRSGEDPQLQGTHYTFRFDKGASILRGGRNRDFWKKPPVSLYSTVTGRKDEREGGESGKKDADAGEVSHKNSESLGKGEPEPPMCKKKLRDEKDNQLGCKGVDDNGDTMQNERGEKPSDDHNSDLQRSDCSQSRSDEGKDELNEKLRKKNELKKVLNIIFCSSIPMIGFGFMDQFIMIRLGDIFDASIGVSFGISTLCAASFGQLCSDTFGIFFGYFLNYLLQTYKVIQPTKYDVKNKVYQHCTLVGSVFGILLGCALGMLQLIFIDTTKSERLKKKKELDFIFQMVMCDCSNILNCEASTLFLYDKAKNELWSKAIHGRKNIIKISANSNEKSFNLWVLRNKEIINCKDVVNNELYNPAHDEKFNFKTRTILAAPILDRNNEVVGVLMFLNKLRSHGGYFTRNDEKLAEMMSKHISIFMEKFNYISEGDKKMIIFDKEKNISREGEEEEEEEENDPPVPNNSLNHNQAEGELTREHTHEGNQAQIKQHPLKERKRKRPPKKNLTYQISQIDEDDKIFDEGSENANIKQFDEYYEGKTEDEEEQDDVYDEEEDDDDEEEVDNPAHQGSEEGCKATQPSEGSIEKEQTDKVDEKSREIINLLSTSKMEEKKNEQPVNHFLVEDHSNHRKDHLNPRKNISKEYQSDPVDCKVEMIKGGNDQHETHKLTILNIDKKLTDHEKKKIPSSFVDFNSGWSLPVSSHPPTIVGRITSDKLPDERKRNSDVYPHPPIHRSDEIDRTKEGEKEPTNFDTLSIFPNVEIFFKSYQKGKYNFYEKNFEENINLGNRWKKLSRTSLRTMLSDGICAEGEGTVGGSNSEVRYPHVELGNHYRKGDAGGHLTDGSSSYNSGVTSDYTYYYDIEHTSDYGNLYVKDFANGVTANSAFENERKKEQKDSIESYHRGYNSAILSETLCRNSSLSVASGIKEESFRRHKQNYVHAKEVLLKKVALLEGAGKMYSSSAYNSEKYFSHIHFAKIFNMVSEKKMNIKNFKILKNIYKYNLSKIFSNHYKYIIVKKKKKLRKFCYTLKHFDICKVDHFWFNIYCQNELKKIFFRNLHFIIDLHNTRIVDFKLINNYILHKIYENTTVSRLAPSTCYNIKIIDFFFRENLYLLNKSTMNDIIYKYIIFYYCRKKLRKKNFNYYNYQDMYIAENFFGQNTHTKKVPKILDEDLGKKSAIITVDR</sequence>
<dbReference type="SMART" id="SM00065">
    <property type="entry name" value="GAF"/>
    <property type="match status" value="1"/>
</dbReference>
<feature type="compositionally biased region" description="Acidic residues" evidence="5">
    <location>
        <begin position="605"/>
        <end position="616"/>
    </location>
</feature>
<reference evidence="8 9" key="1">
    <citation type="submission" date="2017-05" db="EMBL/GenBank/DDBJ databases">
        <title>PacBio assembly of a Plasmodium knowlesi genome sequence with Hi-C correction and manual annotation of the SICAvar gene family.</title>
        <authorList>
            <person name="Lapp S.A."/>
            <person name="Geraldo J.A."/>
            <person name="Chien J.-T."/>
            <person name="Ay F."/>
            <person name="Pakala S.B."/>
            <person name="Batugedara G."/>
            <person name="Humphrey J.C."/>
            <person name="Debarry J.D."/>
            <person name="Le Roch K.G."/>
            <person name="Galinski M.R."/>
            <person name="Kissinger J.C."/>
        </authorList>
    </citation>
    <scope>NUCLEOTIDE SEQUENCE [LARGE SCALE GENOMIC DNA]</scope>
    <source>
        <strain evidence="9">Malayan Strain Pk1 (A+)</strain>
    </source>
</reference>
<keyword evidence="2 6" id="KW-0812">Transmembrane</keyword>
<dbReference type="OrthoDB" id="430821at2759"/>
<evidence type="ECO:0000256" key="4">
    <source>
        <dbReference type="ARBA" id="ARBA00023136"/>
    </source>
</evidence>
<gene>
    <name evidence="8" type="ORF">PKNOH_S08499300</name>
</gene>
<dbReference type="InterPro" id="IPR019537">
    <property type="entry name" value="TMEM65"/>
</dbReference>
<feature type="compositionally biased region" description="Basic and acidic residues" evidence="5">
    <location>
        <begin position="141"/>
        <end position="174"/>
    </location>
</feature>
<comment type="subcellular location">
    <subcellularLocation>
        <location evidence="1">Membrane</location>
        <topology evidence="1">Multi-pass membrane protein</topology>
    </subcellularLocation>
</comment>
<feature type="region of interest" description="Disordered" evidence="5">
    <location>
        <begin position="84"/>
        <end position="105"/>
    </location>
</feature>
<dbReference type="Pfam" id="PF01590">
    <property type="entry name" value="GAF"/>
    <property type="match status" value="1"/>
</dbReference>
<dbReference type="VEuPathDB" id="PlasmoDB:PKA1H_040014700"/>
<dbReference type="EMBL" id="NETL01000022">
    <property type="protein sequence ID" value="OTN66574.1"/>
    <property type="molecule type" value="Genomic_DNA"/>
</dbReference>
<dbReference type="GO" id="GO:0005739">
    <property type="term" value="C:mitochondrion"/>
    <property type="evidence" value="ECO:0007669"/>
    <property type="project" value="TreeGrafter"/>
</dbReference>
<feature type="compositionally biased region" description="Basic and acidic residues" evidence="5">
    <location>
        <begin position="803"/>
        <end position="815"/>
    </location>
</feature>
<evidence type="ECO:0000256" key="3">
    <source>
        <dbReference type="ARBA" id="ARBA00022989"/>
    </source>
</evidence>